<keyword evidence="1" id="KW-0812">Transmembrane</keyword>
<dbReference type="PANTHER" id="PTHR36435:SF1">
    <property type="entry name" value="CAAX AMINO TERMINAL PROTEASE FAMILY PROTEIN"/>
    <property type="match status" value="1"/>
</dbReference>
<dbReference type="GO" id="GO:0080120">
    <property type="term" value="P:CAAX-box protein maturation"/>
    <property type="evidence" value="ECO:0007669"/>
    <property type="project" value="UniProtKB-ARBA"/>
</dbReference>
<sequence>MKEVEKRDEEKSVPWTIQQTFLGILLTLIPWLLLAFGLSSLNTRTSHPAPLAPNVDLINAIITFILASLVEGAFLIAPFFIAGRSFRHLPNRWRQTCDALSLRKFHVASALPWVIGLFLGILALNLLYGLVISYLNTHFHMQIQTNDQVILQQSKAAPLTTYATLIVSVFVAPFCEEVFFRAFAFAGFLRAMSVGWAVFLSALVFAVAHADAGSFAVLFFIGIALAFLRWRTNSLWPSILLHLLNNGLGAVLIILEMH</sequence>
<feature type="transmembrane region" description="Helical" evidence="1">
    <location>
        <begin position="21"/>
        <end position="41"/>
    </location>
</feature>
<feature type="transmembrane region" description="Helical" evidence="1">
    <location>
        <begin position="182"/>
        <end position="206"/>
    </location>
</feature>
<feature type="transmembrane region" description="Helical" evidence="1">
    <location>
        <begin position="156"/>
        <end position="175"/>
    </location>
</feature>
<name>A0A8J3N386_9CHLR</name>
<dbReference type="PANTHER" id="PTHR36435">
    <property type="entry name" value="SLR1288 PROTEIN"/>
    <property type="match status" value="1"/>
</dbReference>
<dbReference type="GO" id="GO:0004175">
    <property type="term" value="F:endopeptidase activity"/>
    <property type="evidence" value="ECO:0007669"/>
    <property type="project" value="UniProtKB-ARBA"/>
</dbReference>
<evidence type="ECO:0000256" key="1">
    <source>
        <dbReference type="SAM" id="Phobius"/>
    </source>
</evidence>
<comment type="caution">
    <text evidence="3">The sequence shown here is derived from an EMBL/GenBank/DDBJ whole genome shotgun (WGS) entry which is preliminary data.</text>
</comment>
<feature type="transmembrane region" description="Helical" evidence="1">
    <location>
        <begin position="61"/>
        <end position="82"/>
    </location>
</feature>
<dbReference type="Pfam" id="PF02517">
    <property type="entry name" value="Rce1-like"/>
    <property type="match status" value="1"/>
</dbReference>
<gene>
    <name evidence="3" type="ORF">KSF_068350</name>
</gene>
<dbReference type="InterPro" id="IPR052710">
    <property type="entry name" value="CAAX_protease"/>
</dbReference>
<feature type="transmembrane region" description="Helical" evidence="1">
    <location>
        <begin position="110"/>
        <end position="136"/>
    </location>
</feature>
<protein>
    <recommendedName>
        <fullName evidence="2">CAAX prenyl protease 2/Lysostaphin resistance protein A-like domain-containing protein</fullName>
    </recommendedName>
</protein>
<proteinExistence type="predicted"/>
<feature type="transmembrane region" description="Helical" evidence="1">
    <location>
        <begin position="235"/>
        <end position="255"/>
    </location>
</feature>
<evidence type="ECO:0000313" key="3">
    <source>
        <dbReference type="EMBL" id="GHO96787.1"/>
    </source>
</evidence>
<organism evidence="3 4">
    <name type="scientific">Reticulibacter mediterranei</name>
    <dbReference type="NCBI Taxonomy" id="2778369"/>
    <lineage>
        <taxon>Bacteria</taxon>
        <taxon>Bacillati</taxon>
        <taxon>Chloroflexota</taxon>
        <taxon>Ktedonobacteria</taxon>
        <taxon>Ktedonobacterales</taxon>
        <taxon>Reticulibacteraceae</taxon>
        <taxon>Reticulibacter</taxon>
    </lineage>
</organism>
<evidence type="ECO:0000313" key="4">
    <source>
        <dbReference type="Proteomes" id="UP000597444"/>
    </source>
</evidence>
<dbReference type="InterPro" id="IPR003675">
    <property type="entry name" value="Rce1/LyrA-like_dom"/>
</dbReference>
<dbReference type="Proteomes" id="UP000597444">
    <property type="component" value="Unassembled WGS sequence"/>
</dbReference>
<accession>A0A8J3N386</accession>
<dbReference type="EMBL" id="BNJK01000001">
    <property type="protein sequence ID" value="GHO96787.1"/>
    <property type="molecule type" value="Genomic_DNA"/>
</dbReference>
<evidence type="ECO:0000259" key="2">
    <source>
        <dbReference type="Pfam" id="PF02517"/>
    </source>
</evidence>
<keyword evidence="1" id="KW-1133">Transmembrane helix</keyword>
<keyword evidence="4" id="KW-1185">Reference proteome</keyword>
<dbReference type="AlphaFoldDB" id="A0A8J3N386"/>
<reference evidence="3" key="1">
    <citation type="submission" date="2020-10" db="EMBL/GenBank/DDBJ databases">
        <title>Taxonomic study of unclassified bacteria belonging to the class Ktedonobacteria.</title>
        <authorList>
            <person name="Yabe S."/>
            <person name="Wang C.M."/>
            <person name="Zheng Y."/>
            <person name="Sakai Y."/>
            <person name="Cavaletti L."/>
            <person name="Monciardini P."/>
            <person name="Donadio S."/>
        </authorList>
    </citation>
    <scope>NUCLEOTIDE SEQUENCE</scope>
    <source>
        <strain evidence="3">ID150040</strain>
    </source>
</reference>
<keyword evidence="1" id="KW-0472">Membrane</keyword>
<feature type="transmembrane region" description="Helical" evidence="1">
    <location>
        <begin position="212"/>
        <end position="228"/>
    </location>
</feature>
<feature type="domain" description="CAAX prenyl protease 2/Lysostaphin resistance protein A-like" evidence="2">
    <location>
        <begin position="161"/>
        <end position="247"/>
    </location>
</feature>
<dbReference type="RefSeq" id="WP_220207384.1">
    <property type="nucleotide sequence ID" value="NZ_BNJK01000001.1"/>
</dbReference>